<accession>A0A286E6Y5</accession>
<evidence type="ECO:0000313" key="3">
    <source>
        <dbReference type="EMBL" id="SOD66672.1"/>
    </source>
</evidence>
<gene>
    <name evidence="3" type="ORF">SAMN02746062_00689</name>
</gene>
<evidence type="ECO:0000256" key="1">
    <source>
        <dbReference type="SAM" id="MobiDB-lite"/>
    </source>
</evidence>
<feature type="chain" id="PRO_5012425305" evidence="2">
    <location>
        <begin position="20"/>
        <end position="171"/>
    </location>
</feature>
<evidence type="ECO:0000313" key="4">
    <source>
        <dbReference type="Proteomes" id="UP000219669"/>
    </source>
</evidence>
<protein>
    <submittedName>
        <fullName evidence="3">Uncharacterized protein</fullName>
    </submittedName>
</protein>
<organism evidence="3 4">
    <name type="scientific">Alysiella filiformis DSM 16848</name>
    <dbReference type="NCBI Taxonomy" id="1120981"/>
    <lineage>
        <taxon>Bacteria</taxon>
        <taxon>Pseudomonadati</taxon>
        <taxon>Pseudomonadota</taxon>
        <taxon>Betaproteobacteria</taxon>
        <taxon>Neisseriales</taxon>
        <taxon>Neisseriaceae</taxon>
        <taxon>Alysiella</taxon>
    </lineage>
</organism>
<dbReference type="RefSeq" id="WP_097113766.1">
    <property type="nucleotide sequence ID" value="NZ_CP083931.1"/>
</dbReference>
<sequence length="171" mass="18528">MKKTLLSLILLASSPFLSAQTYSLNFQMPSSNVICGGDLPADESQNRAAWHGVACTMVTPLVLPQYELADQCSNGWGYEFILPAQGAADRPCHTHLPVQFDAPVLKYGAEMRGQGWSCKSEYSGLTCTNQDGSGFKLRKSEQTLFSGSSTNEEMPQPETESASEVAPPESE</sequence>
<proteinExistence type="predicted"/>
<keyword evidence="4" id="KW-1185">Reference proteome</keyword>
<feature type="compositionally biased region" description="Polar residues" evidence="1">
    <location>
        <begin position="142"/>
        <end position="153"/>
    </location>
</feature>
<dbReference type="EMBL" id="OCNF01000004">
    <property type="protein sequence ID" value="SOD66672.1"/>
    <property type="molecule type" value="Genomic_DNA"/>
</dbReference>
<reference evidence="3 4" key="1">
    <citation type="submission" date="2017-09" db="EMBL/GenBank/DDBJ databases">
        <authorList>
            <person name="Ehlers B."/>
            <person name="Leendertz F.H."/>
        </authorList>
    </citation>
    <scope>NUCLEOTIDE SEQUENCE [LARGE SCALE GENOMIC DNA]</scope>
    <source>
        <strain evidence="3 4">DSM 16848</strain>
    </source>
</reference>
<dbReference type="AlphaFoldDB" id="A0A286E6Y5"/>
<feature type="compositionally biased region" description="Low complexity" evidence="1">
    <location>
        <begin position="157"/>
        <end position="171"/>
    </location>
</feature>
<dbReference type="Pfam" id="PF20341">
    <property type="entry name" value="DUF6636"/>
    <property type="match status" value="1"/>
</dbReference>
<dbReference type="OrthoDB" id="495539at2"/>
<keyword evidence="2" id="KW-0732">Signal</keyword>
<evidence type="ECO:0000256" key="2">
    <source>
        <dbReference type="SAM" id="SignalP"/>
    </source>
</evidence>
<name>A0A286E6Y5_9NEIS</name>
<dbReference type="InterPro" id="IPR046576">
    <property type="entry name" value="DUF6636"/>
</dbReference>
<feature type="signal peptide" evidence="2">
    <location>
        <begin position="1"/>
        <end position="19"/>
    </location>
</feature>
<dbReference type="Proteomes" id="UP000219669">
    <property type="component" value="Unassembled WGS sequence"/>
</dbReference>
<feature type="region of interest" description="Disordered" evidence="1">
    <location>
        <begin position="132"/>
        <end position="171"/>
    </location>
</feature>